<evidence type="ECO:0000313" key="3">
    <source>
        <dbReference type="Proteomes" id="UP001597135"/>
    </source>
</evidence>
<reference evidence="3" key="1">
    <citation type="journal article" date="2019" name="Int. J. Syst. Evol. Microbiol.">
        <title>The Global Catalogue of Microorganisms (GCM) 10K type strain sequencing project: providing services to taxonomists for standard genome sequencing and annotation.</title>
        <authorList>
            <consortium name="The Broad Institute Genomics Platform"/>
            <consortium name="The Broad Institute Genome Sequencing Center for Infectious Disease"/>
            <person name="Wu L."/>
            <person name="Ma J."/>
        </authorList>
    </citation>
    <scope>NUCLEOTIDE SEQUENCE [LARGE SCALE GENOMIC DNA]</scope>
    <source>
        <strain evidence="3">CCUG 62953</strain>
    </source>
</reference>
<accession>A0ABW3ZID4</accession>
<protein>
    <recommendedName>
        <fullName evidence="4">Tip attachment protein J domain-containing protein</fullName>
    </recommendedName>
</protein>
<dbReference type="Proteomes" id="UP001597135">
    <property type="component" value="Unassembled WGS sequence"/>
</dbReference>
<dbReference type="RefSeq" id="WP_386803328.1">
    <property type="nucleotide sequence ID" value="NZ_JBHTMU010000016.1"/>
</dbReference>
<sequence>MISAIGTWFAAQTVVVQIGIRLAVGLAISLLTRPKIDRPKPPSIQTNFTTSGGTEPQKTIVGRFATHGHRVYRNSHGGSERVLYTRVVELGDLPGVTLRKVFIGGQDAQVDFGQSLEYGFAPAIAYEGTRKGPFGSQEPVTNAKVLFFNGAQTAASAYLVDQYGGRSNYVWTTDHVLTRIPYAIVVCRGNPKVFSGVPELRFELDGIPLYDPRSDDTAGGTGTQRWSDPSTWAQTDNPVVIVYNILRGIKLGDGRVWGGEAESDEDLPFDRWTAAMNVCDQLVGTANRKRYRAGIEISFTEAPAGYIEELLAACNGQIAELGGVFDIQVGAPEVPITAITDDDVLINRPQEFEPFPSFDAIYNGASVTHPSPAALWNGRELDPVLFPDLEADDGFQRLYDVQLSTVFNAPQARQVAKELVLDNRRHRQHVLSLPPDYVFLSPLRTISWTSDWNSYTDKAFEVGEITYDLRTLVVQVSLRERDPDDFIFDDTLVQLDPPQDPVVELLELVGLPGFQIAQTTVVDANGTSRRPAILLTWDGFDLVDVAVSANFELRLAATAERVLGRSSSELLEGQYVLDDVLPGEDYEVRARAVSTTIATSWGPWVPVTAPDIRFSIADLAQEVFDQAASDAQDLIDQYDLDVSIPRLDVQQVEQRSVTEAIERIEDAVVRGLARLSSTESLVRGAGIYVDPTEGTVRISAFETSQERATEAEVRLDAAEAAISLKASETFVYDQIAAAVLDPADLAALDDLQLRVQTVELDLAAAEASITSKAEVTEVDGLDVRLTTAEEDIDGLEAQITQKVDLTAFDPLETRVTSAEQTISALDGANITQVAADTRYASDELVIGEDARLGDLLQSYRNRKAIRADIAFAQTNLSAAVSDEREARASAETNLGARIDQTQAQIVTESKIRISAEDALAAQIDTLSAEIDDNRADIISEQQARASGDSANASAIDAVVASVDDLDAEVSVQATAVATLEGKAAASLVARVSAGGASGGYEFVAGDDPVNGPAVKALFTADQIGFLADLVQFFGTVKANQIEVTSLDAISANLGTIEVGSANIENLAVGTGQLALGAVTTIAASFVDTAKNVPNSGETTIGTITVSRAAGYETEVQFSCDINHPAMDQVNDHGEAQFLMKRGGTQLEAVNMTLLNLAPSGRNITFPGPFFFRHRDTDTSGGSATYEVTAQFPSGLRNGWSMNVNNRLMDVRQIKR</sequence>
<name>A0ABW3ZID4_9RHOB</name>
<evidence type="ECO:0008006" key="4">
    <source>
        <dbReference type="Google" id="ProtNLM"/>
    </source>
</evidence>
<feature type="coiled-coil region" evidence="1">
    <location>
        <begin position="748"/>
        <end position="805"/>
    </location>
</feature>
<keyword evidence="3" id="KW-1185">Reference proteome</keyword>
<gene>
    <name evidence="2" type="ORF">ACFQ4E_10620</name>
</gene>
<evidence type="ECO:0000313" key="2">
    <source>
        <dbReference type="EMBL" id="MFD1342874.1"/>
    </source>
</evidence>
<proteinExistence type="predicted"/>
<comment type="caution">
    <text evidence="2">The sequence shown here is derived from an EMBL/GenBank/DDBJ whole genome shotgun (WGS) entry which is preliminary data.</text>
</comment>
<dbReference type="Gene3D" id="1.20.5.340">
    <property type="match status" value="1"/>
</dbReference>
<organism evidence="2 3">
    <name type="scientific">Litorisediminicola beolgyonensis</name>
    <dbReference type="NCBI Taxonomy" id="1173614"/>
    <lineage>
        <taxon>Bacteria</taxon>
        <taxon>Pseudomonadati</taxon>
        <taxon>Pseudomonadota</taxon>
        <taxon>Alphaproteobacteria</taxon>
        <taxon>Rhodobacterales</taxon>
        <taxon>Paracoccaceae</taxon>
        <taxon>Litorisediminicola</taxon>
    </lineage>
</organism>
<evidence type="ECO:0000256" key="1">
    <source>
        <dbReference type="SAM" id="Coils"/>
    </source>
</evidence>
<keyword evidence="1" id="KW-0175">Coiled coil</keyword>
<dbReference type="EMBL" id="JBHTMU010000016">
    <property type="protein sequence ID" value="MFD1342874.1"/>
    <property type="molecule type" value="Genomic_DNA"/>
</dbReference>